<evidence type="ECO:0000313" key="12">
    <source>
        <dbReference type="EMBL" id="KAG8368402.1"/>
    </source>
</evidence>
<evidence type="ECO:0000256" key="4">
    <source>
        <dbReference type="ARBA" id="ARBA00022679"/>
    </source>
</evidence>
<feature type="compositionally biased region" description="Polar residues" evidence="10">
    <location>
        <begin position="78"/>
        <end position="87"/>
    </location>
</feature>
<evidence type="ECO:0000256" key="6">
    <source>
        <dbReference type="ARBA" id="ARBA00022771"/>
    </source>
</evidence>
<evidence type="ECO:0000256" key="8">
    <source>
        <dbReference type="ARBA" id="ARBA00022833"/>
    </source>
</evidence>
<evidence type="ECO:0000256" key="10">
    <source>
        <dbReference type="SAM" id="MobiDB-lite"/>
    </source>
</evidence>
<feature type="compositionally biased region" description="Polar residues" evidence="10">
    <location>
        <begin position="337"/>
        <end position="348"/>
    </location>
</feature>
<dbReference type="PANTHER" id="PTHR22937">
    <property type="entry name" value="E3 UBIQUITIN-PROTEIN LIGASE RNF165"/>
    <property type="match status" value="1"/>
</dbReference>
<dbReference type="GO" id="GO:0008270">
    <property type="term" value="F:zinc ion binding"/>
    <property type="evidence" value="ECO:0007669"/>
    <property type="project" value="UniProtKB-KW"/>
</dbReference>
<proteinExistence type="predicted"/>
<evidence type="ECO:0000256" key="3">
    <source>
        <dbReference type="ARBA" id="ARBA00012483"/>
    </source>
</evidence>
<feature type="compositionally biased region" description="Low complexity" evidence="10">
    <location>
        <begin position="423"/>
        <end position="450"/>
    </location>
</feature>
<feature type="region of interest" description="Disordered" evidence="10">
    <location>
        <begin position="74"/>
        <end position="99"/>
    </location>
</feature>
<dbReference type="Proteomes" id="UP000826271">
    <property type="component" value="Unassembled WGS sequence"/>
</dbReference>
<dbReference type="InterPro" id="IPR045191">
    <property type="entry name" value="MBR1/2-like"/>
</dbReference>
<sequence length="679" mass="73936">MQRERSALDSFPEPFDLNQGSFPNNNSMDNSPSWDNMLEPVENRMSNYILASSDGNISCTNASNSCTQSFNGWDHGESSSSANNQQRGAHVDDSKTTVGWSPCSVPDAASENWPNISNTSFISNQVTGRSLHYQNYPSNRSSLNVTSNNDFHRGPVATEQIPIFYTSSSNLGTSSGSSSTFLENNDASGASFGTRGSSCKRKALEGTSGQFCPGGSSSSNQPMGKNIMQDPVPNSYAPPGNLSISSGPLNLSPMNHSEQLNLSSGVGMSRAAPGYFPSSSNPVIAESSSRNFTIRSNPVPFNTPIGPSVRNFGVYASQQQSRALSSTDSSELRAPQSLPTNPTNTVNQPHLMHVNEARGTHSYPWTGTLASRGGSSSRSFMGERASEVNVRSSRRNNLEYPMTISASETRDVVEDQIDWSFSRGASASSRNRSSGPQARPSSGGRASSASWLPQQNQNQNHQRLSEAASWIPFPRVESDSGIRRSHVALFPSASPSSNEVATTSRAHNQLDQRSASFLMDMAGDDVNGRRALSAVESRHRLIRQVLNAMRRGVHLQAEDYMLIDPFINGFAELHDRHRDMRLDVDNMSYEELLALEERIGDVSTGLSEEKIGDSMKQRKYGIIGVSPNMEPCCICQEDYITGDDVGILDCGHEFHTCCVKQWLSVKNLCPICKMTALKT</sequence>
<dbReference type="GO" id="GO:0061630">
    <property type="term" value="F:ubiquitin protein ligase activity"/>
    <property type="evidence" value="ECO:0007669"/>
    <property type="project" value="UniProtKB-EC"/>
</dbReference>
<feature type="region of interest" description="Disordered" evidence="10">
    <location>
        <begin position="1"/>
        <end position="34"/>
    </location>
</feature>
<feature type="region of interest" description="Disordered" evidence="10">
    <location>
        <begin position="423"/>
        <end position="464"/>
    </location>
</feature>
<dbReference type="EMBL" id="WHWC01000015">
    <property type="protein sequence ID" value="KAG8368402.1"/>
    <property type="molecule type" value="Genomic_DNA"/>
</dbReference>
<comment type="pathway">
    <text evidence="2">Protein modification; protein ubiquitination.</text>
</comment>
<keyword evidence="4" id="KW-0808">Transferase</keyword>
<feature type="compositionally biased region" description="Polar residues" evidence="10">
    <location>
        <begin position="451"/>
        <end position="462"/>
    </location>
</feature>
<dbReference type="InterPro" id="IPR001841">
    <property type="entry name" value="Znf_RING"/>
</dbReference>
<dbReference type="GO" id="GO:0010228">
    <property type="term" value="P:vegetative to reproductive phase transition of meristem"/>
    <property type="evidence" value="ECO:0007669"/>
    <property type="project" value="UniProtKB-ARBA"/>
</dbReference>
<dbReference type="Pfam" id="PF13639">
    <property type="entry name" value="zf-RING_2"/>
    <property type="match status" value="1"/>
</dbReference>
<comment type="catalytic activity">
    <reaction evidence="1">
        <text>S-ubiquitinyl-[E2 ubiquitin-conjugating enzyme]-L-cysteine + [acceptor protein]-L-lysine = [E2 ubiquitin-conjugating enzyme]-L-cysteine + N(6)-ubiquitinyl-[acceptor protein]-L-lysine.</text>
        <dbReference type="EC" id="2.3.2.27"/>
    </reaction>
</comment>
<dbReference type="GO" id="GO:0043161">
    <property type="term" value="P:proteasome-mediated ubiquitin-dependent protein catabolic process"/>
    <property type="evidence" value="ECO:0007669"/>
    <property type="project" value="UniProtKB-ARBA"/>
</dbReference>
<feature type="domain" description="RING-type" evidence="11">
    <location>
        <begin position="632"/>
        <end position="673"/>
    </location>
</feature>
<dbReference type="SUPFAM" id="SSF57850">
    <property type="entry name" value="RING/U-box"/>
    <property type="match status" value="1"/>
</dbReference>
<accession>A0AAV6WLK5</accession>
<dbReference type="FunFam" id="3.30.40.10:FF:000309">
    <property type="entry name" value="E3 ubiquitin-protein ligase MBR2"/>
    <property type="match status" value="1"/>
</dbReference>
<keyword evidence="5" id="KW-0479">Metal-binding</keyword>
<feature type="compositionally biased region" description="Polar residues" evidence="10">
    <location>
        <begin position="317"/>
        <end position="329"/>
    </location>
</feature>
<keyword evidence="13" id="KW-1185">Reference proteome</keyword>
<dbReference type="InterPro" id="IPR013083">
    <property type="entry name" value="Znf_RING/FYVE/PHD"/>
</dbReference>
<dbReference type="PROSITE" id="PS50089">
    <property type="entry name" value="ZF_RING_2"/>
    <property type="match status" value="1"/>
</dbReference>
<gene>
    <name evidence="12" type="ORF">BUALT_Bualt15G0041800</name>
</gene>
<evidence type="ECO:0000256" key="1">
    <source>
        <dbReference type="ARBA" id="ARBA00000900"/>
    </source>
</evidence>
<evidence type="ECO:0000313" key="13">
    <source>
        <dbReference type="Proteomes" id="UP000826271"/>
    </source>
</evidence>
<keyword evidence="6 9" id="KW-0863">Zinc-finger</keyword>
<feature type="region of interest" description="Disordered" evidence="10">
    <location>
        <begin position="317"/>
        <end position="391"/>
    </location>
</feature>
<comment type="caution">
    <text evidence="12">The sequence shown here is derived from an EMBL/GenBank/DDBJ whole genome shotgun (WGS) entry which is preliminary data.</text>
</comment>
<keyword evidence="7" id="KW-0833">Ubl conjugation pathway</keyword>
<protein>
    <recommendedName>
        <fullName evidence="3">RING-type E3 ubiquitin transferase</fullName>
        <ecNumber evidence="3">2.3.2.27</ecNumber>
    </recommendedName>
</protein>
<organism evidence="12 13">
    <name type="scientific">Buddleja alternifolia</name>
    <dbReference type="NCBI Taxonomy" id="168488"/>
    <lineage>
        <taxon>Eukaryota</taxon>
        <taxon>Viridiplantae</taxon>
        <taxon>Streptophyta</taxon>
        <taxon>Embryophyta</taxon>
        <taxon>Tracheophyta</taxon>
        <taxon>Spermatophyta</taxon>
        <taxon>Magnoliopsida</taxon>
        <taxon>eudicotyledons</taxon>
        <taxon>Gunneridae</taxon>
        <taxon>Pentapetalae</taxon>
        <taxon>asterids</taxon>
        <taxon>lamiids</taxon>
        <taxon>Lamiales</taxon>
        <taxon>Scrophulariaceae</taxon>
        <taxon>Buddlejeae</taxon>
        <taxon>Buddleja</taxon>
    </lineage>
</organism>
<dbReference type="PANTHER" id="PTHR22937:SF216">
    <property type="entry name" value="RING-TYPE E3 UBIQUITIN TRANSFERASE"/>
    <property type="match status" value="1"/>
</dbReference>
<evidence type="ECO:0000259" key="11">
    <source>
        <dbReference type="PROSITE" id="PS50089"/>
    </source>
</evidence>
<evidence type="ECO:0000256" key="7">
    <source>
        <dbReference type="ARBA" id="ARBA00022786"/>
    </source>
</evidence>
<dbReference type="AlphaFoldDB" id="A0AAV6WLK5"/>
<evidence type="ECO:0000256" key="2">
    <source>
        <dbReference type="ARBA" id="ARBA00004906"/>
    </source>
</evidence>
<dbReference type="EC" id="2.3.2.27" evidence="3"/>
<dbReference type="Gene3D" id="3.30.40.10">
    <property type="entry name" value="Zinc/RING finger domain, C3HC4 (zinc finger)"/>
    <property type="match status" value="1"/>
</dbReference>
<reference evidence="12" key="1">
    <citation type="submission" date="2019-10" db="EMBL/GenBank/DDBJ databases">
        <authorList>
            <person name="Zhang R."/>
            <person name="Pan Y."/>
            <person name="Wang J."/>
            <person name="Ma R."/>
            <person name="Yu S."/>
        </authorList>
    </citation>
    <scope>NUCLEOTIDE SEQUENCE</scope>
    <source>
        <strain evidence="12">LA-IB0</strain>
        <tissue evidence="12">Leaf</tissue>
    </source>
</reference>
<feature type="compositionally biased region" description="Polar residues" evidence="10">
    <location>
        <begin position="18"/>
        <end position="34"/>
    </location>
</feature>
<evidence type="ECO:0000256" key="5">
    <source>
        <dbReference type="ARBA" id="ARBA00022723"/>
    </source>
</evidence>
<dbReference type="SMART" id="SM00184">
    <property type="entry name" value="RING"/>
    <property type="match status" value="1"/>
</dbReference>
<name>A0AAV6WLK5_9LAMI</name>
<evidence type="ECO:0000256" key="9">
    <source>
        <dbReference type="PROSITE-ProRule" id="PRU00175"/>
    </source>
</evidence>
<keyword evidence="8" id="KW-0862">Zinc</keyword>